<dbReference type="InterPro" id="IPR001160">
    <property type="entry name" value="Peptidase_M20C"/>
</dbReference>
<dbReference type="Proteomes" id="UP000748991">
    <property type="component" value="Unassembled WGS sequence"/>
</dbReference>
<reference evidence="1" key="1">
    <citation type="submission" date="2021-02" db="EMBL/GenBank/DDBJ databases">
        <title>Infant gut strain persistence is associated with maternal origin, phylogeny, and functional potential including surface adhesion and iron acquisition.</title>
        <authorList>
            <person name="Lou Y.C."/>
        </authorList>
    </citation>
    <scope>NUCLEOTIDE SEQUENCE</scope>
    <source>
        <strain evidence="1">L3_060_052G1_dasL3_060_052G1_concoct_1</strain>
    </source>
</reference>
<dbReference type="GO" id="GO:0070573">
    <property type="term" value="F:metallodipeptidase activity"/>
    <property type="evidence" value="ECO:0007669"/>
    <property type="project" value="TreeGrafter"/>
</dbReference>
<dbReference type="GO" id="GO:0006508">
    <property type="term" value="P:proteolysis"/>
    <property type="evidence" value="ECO:0007669"/>
    <property type="project" value="InterPro"/>
</dbReference>
<dbReference type="PANTHER" id="PTHR43501:SF1">
    <property type="entry name" value="CYTOSOL NON-SPECIFIC DIPEPTIDASE"/>
    <property type="match status" value="1"/>
</dbReference>
<organism evidence="1 2">
    <name type="scientific">Peptoniphilus harei</name>
    <dbReference type="NCBI Taxonomy" id="54005"/>
    <lineage>
        <taxon>Bacteria</taxon>
        <taxon>Bacillati</taxon>
        <taxon>Bacillota</taxon>
        <taxon>Tissierellia</taxon>
        <taxon>Tissierellales</taxon>
        <taxon>Peptoniphilaceae</taxon>
        <taxon>Peptoniphilus</taxon>
    </lineage>
</organism>
<dbReference type="EMBL" id="JAGZZP010000003">
    <property type="protein sequence ID" value="MBS6534694.1"/>
    <property type="molecule type" value="Genomic_DNA"/>
</dbReference>
<dbReference type="PANTHER" id="PTHR43501">
    <property type="entry name" value="CYTOSOL NON-SPECIFIC DIPEPTIDASE"/>
    <property type="match status" value="1"/>
</dbReference>
<evidence type="ECO:0000313" key="2">
    <source>
        <dbReference type="Proteomes" id="UP000748991"/>
    </source>
</evidence>
<dbReference type="RefSeq" id="WP_278637114.1">
    <property type="nucleotide sequence ID" value="NZ_JAGZZP010000003.1"/>
</dbReference>
<comment type="caution">
    <text evidence="1">The sequence shown here is derived from an EMBL/GenBank/DDBJ whole genome shotgun (WGS) entry which is preliminary data.</text>
</comment>
<protein>
    <submittedName>
        <fullName evidence="1">Uncharacterized protein</fullName>
    </submittedName>
</protein>
<accession>A0A943SQD3</accession>
<dbReference type="GO" id="GO:0005829">
    <property type="term" value="C:cytosol"/>
    <property type="evidence" value="ECO:0007669"/>
    <property type="project" value="TreeGrafter"/>
</dbReference>
<evidence type="ECO:0000313" key="1">
    <source>
        <dbReference type="EMBL" id="MBS6534694.1"/>
    </source>
</evidence>
<proteinExistence type="predicted"/>
<gene>
    <name evidence="1" type="ORF">KH327_02570</name>
</gene>
<dbReference type="AlphaFoldDB" id="A0A943SQD3"/>
<name>A0A943SQD3_9FIRM</name>
<sequence>MRVFDNSENKNIIDYVNLSPVDVVIMSNIFENLVDTSVNLGEIFFEDNVITVVQDIRSNFKTQQNFIICKLEKLASYTGFEIEATGYYTNWKYKKIPS</sequence>